<dbReference type="AlphaFoldDB" id="A0A212K1D1"/>
<evidence type="ECO:0000313" key="1">
    <source>
        <dbReference type="EMBL" id="SBW05418.1"/>
    </source>
</evidence>
<sequence length="72" mass="7895">MFEESGFFDEVIITASDEVYADICGKEAVVLHGSRDKDGLWLAVYVPGDKVWKVKACDIVPTGRRVLAPALP</sequence>
<dbReference type="EMBL" id="FLUQ01000002">
    <property type="protein sequence ID" value="SBW05418.1"/>
    <property type="molecule type" value="Genomic_DNA"/>
</dbReference>
<reference evidence="1" key="1">
    <citation type="submission" date="2016-04" db="EMBL/GenBank/DDBJ databases">
        <authorList>
            <person name="Evans L.H."/>
            <person name="Alamgir A."/>
            <person name="Owens N."/>
            <person name="Weber N.D."/>
            <person name="Virtaneva K."/>
            <person name="Barbian K."/>
            <person name="Babar A."/>
            <person name="Rosenke K."/>
        </authorList>
    </citation>
    <scope>NUCLEOTIDE SEQUENCE</scope>
    <source>
        <strain evidence="1">86</strain>
    </source>
</reference>
<name>A0A212K1D1_9DELT</name>
<organism evidence="1">
    <name type="scientific">uncultured delta proteobacterium</name>
    <dbReference type="NCBI Taxonomy" id="34034"/>
    <lineage>
        <taxon>Bacteria</taxon>
        <taxon>Deltaproteobacteria</taxon>
        <taxon>environmental samples</taxon>
    </lineage>
</organism>
<protein>
    <submittedName>
        <fullName evidence="1">Uncharacterized protein</fullName>
    </submittedName>
</protein>
<proteinExistence type="predicted"/>
<gene>
    <name evidence="1" type="ORF">KL86DPRO_20484</name>
</gene>
<accession>A0A212K1D1</accession>